<dbReference type="AlphaFoldDB" id="A0A380JG81"/>
<keyword evidence="4" id="KW-1185">Reference proteome</keyword>
<dbReference type="EMBL" id="UHFA01000002">
    <property type="protein sequence ID" value="SUN36967.1"/>
    <property type="molecule type" value="Genomic_DNA"/>
</dbReference>
<keyword evidence="1" id="KW-0472">Membrane</keyword>
<evidence type="ECO:0000313" key="4">
    <source>
        <dbReference type="Proteomes" id="UP000254082"/>
    </source>
</evidence>
<dbReference type="Proteomes" id="UP000254082">
    <property type="component" value="Unassembled WGS sequence"/>
</dbReference>
<keyword evidence="1" id="KW-0812">Transmembrane</keyword>
<reference evidence="3 4" key="1">
    <citation type="submission" date="2018-06" db="EMBL/GenBank/DDBJ databases">
        <authorList>
            <consortium name="Pathogen Informatics"/>
            <person name="Doyle S."/>
        </authorList>
    </citation>
    <scope>NUCLEOTIDE SEQUENCE [LARGE SCALE GENOMIC DNA]</scope>
    <source>
        <strain evidence="4">NCTC 11391</strain>
    </source>
</reference>
<sequence length="174" mass="18841">MLMTVSNVLKGTKERDKNLRFDMQLALLIIVGILVAFGLGSMEHKVSSDTSSSEHPVAQTTGKILPLDVTGVLNGDYSTVVGTWKSESGASITFDTAGQVTYKSKKGKISKGQIYNARLLDGRLEAQFQTKGGDVVSIFLLPTGTASKYEGQTYQSDAVLVNSKTSDDKHPFYR</sequence>
<dbReference type="InterPro" id="IPR046254">
    <property type="entry name" value="DUF6287"/>
</dbReference>
<proteinExistence type="predicted"/>
<feature type="transmembrane region" description="Helical" evidence="1">
    <location>
        <begin position="21"/>
        <end position="42"/>
    </location>
</feature>
<keyword evidence="1" id="KW-1133">Transmembrane helix</keyword>
<evidence type="ECO:0000259" key="2">
    <source>
        <dbReference type="Pfam" id="PF19804"/>
    </source>
</evidence>
<evidence type="ECO:0000313" key="3">
    <source>
        <dbReference type="EMBL" id="SUN36967.1"/>
    </source>
</evidence>
<organism evidence="3 4">
    <name type="scientific">Streptococcus downei MFe28</name>
    <dbReference type="NCBI Taxonomy" id="764290"/>
    <lineage>
        <taxon>Bacteria</taxon>
        <taxon>Bacillati</taxon>
        <taxon>Bacillota</taxon>
        <taxon>Bacilli</taxon>
        <taxon>Lactobacillales</taxon>
        <taxon>Streptococcaceae</taxon>
        <taxon>Streptococcus</taxon>
    </lineage>
</organism>
<keyword evidence="3" id="KW-0449">Lipoprotein</keyword>
<dbReference type="OrthoDB" id="2228380at2"/>
<feature type="domain" description="DUF6287" evidence="2">
    <location>
        <begin position="66"/>
        <end position="98"/>
    </location>
</feature>
<protein>
    <submittedName>
        <fullName evidence="3">Lipoprotein</fullName>
    </submittedName>
</protein>
<name>A0A380JG81_STRDO</name>
<gene>
    <name evidence="3" type="ORF">NCTC11391_01848</name>
</gene>
<dbReference type="RefSeq" id="WP_002997455.1">
    <property type="nucleotide sequence ID" value="NZ_UHFA01000002.1"/>
</dbReference>
<dbReference type="Pfam" id="PF19804">
    <property type="entry name" value="DUF6287"/>
    <property type="match status" value="1"/>
</dbReference>
<accession>A0A380JG81</accession>
<evidence type="ECO:0000256" key="1">
    <source>
        <dbReference type="SAM" id="Phobius"/>
    </source>
</evidence>